<organism evidence="1 2">
    <name type="scientific">Jiangella asiatica</name>
    <dbReference type="NCBI Taxonomy" id="2530372"/>
    <lineage>
        <taxon>Bacteria</taxon>
        <taxon>Bacillati</taxon>
        <taxon>Actinomycetota</taxon>
        <taxon>Actinomycetes</taxon>
        <taxon>Jiangellales</taxon>
        <taxon>Jiangellaceae</taxon>
        <taxon>Jiangella</taxon>
    </lineage>
</organism>
<dbReference type="Pfam" id="PF13671">
    <property type="entry name" value="AAA_33"/>
    <property type="match status" value="1"/>
</dbReference>
<gene>
    <name evidence="1" type="ORF">E1269_27585</name>
</gene>
<name>A0A4R5CG49_9ACTN</name>
<dbReference type="SUPFAM" id="SSF52540">
    <property type="entry name" value="P-loop containing nucleoside triphosphate hydrolases"/>
    <property type="match status" value="1"/>
</dbReference>
<dbReference type="OrthoDB" id="3523587at2"/>
<dbReference type="AlphaFoldDB" id="A0A4R5CG49"/>
<evidence type="ECO:0000313" key="1">
    <source>
        <dbReference type="EMBL" id="TDD99081.1"/>
    </source>
</evidence>
<accession>A0A4R5CG49</accession>
<keyword evidence="2" id="KW-1185">Reference proteome</keyword>
<protein>
    <submittedName>
        <fullName evidence="1">Zeta toxin</fullName>
    </submittedName>
</protein>
<dbReference type="InterPro" id="IPR027417">
    <property type="entry name" value="P-loop_NTPase"/>
</dbReference>
<evidence type="ECO:0000313" key="2">
    <source>
        <dbReference type="Proteomes" id="UP000294739"/>
    </source>
</evidence>
<comment type="caution">
    <text evidence="1">The sequence shown here is derived from an EMBL/GenBank/DDBJ whole genome shotgun (WGS) entry which is preliminary data.</text>
</comment>
<dbReference type="RefSeq" id="WP_131900669.1">
    <property type="nucleotide sequence ID" value="NZ_SMKZ01000060.1"/>
</dbReference>
<reference evidence="1 2" key="1">
    <citation type="submission" date="2019-03" db="EMBL/GenBank/DDBJ databases">
        <title>Draft genome sequences of novel Actinobacteria.</title>
        <authorList>
            <person name="Sahin N."/>
            <person name="Ay H."/>
            <person name="Saygin H."/>
        </authorList>
    </citation>
    <scope>NUCLEOTIDE SEQUENCE [LARGE SCALE GENOMIC DNA]</scope>
    <source>
        <strain evidence="1 2">5K138</strain>
    </source>
</reference>
<dbReference type="Proteomes" id="UP000294739">
    <property type="component" value="Unassembled WGS sequence"/>
</dbReference>
<dbReference type="EMBL" id="SMKZ01000060">
    <property type="protein sequence ID" value="TDD99081.1"/>
    <property type="molecule type" value="Genomic_DNA"/>
</dbReference>
<proteinExistence type="predicted"/>
<dbReference type="InParanoid" id="A0A4R5CG49"/>
<dbReference type="Gene3D" id="3.40.50.300">
    <property type="entry name" value="P-loop containing nucleotide triphosphate hydrolases"/>
    <property type="match status" value="1"/>
</dbReference>
<sequence length="221" mass="23758">MTVSPCTARPSVIEPSVAPSSADSIATPERALVVVAGLPGAGKTSLLGRLEVTEPATVLDSDQVHRWVRARVGWPYRSYRLLVHLVHRLRVLWHAVAAPGTVVVHEPATRPGTRAALLLLGHVTGRARCLVWLDASAAEALDGQLTRARVLRPRVFARHVRRADELHGRFAAGWRPAGWTTVTIVPRAVAARGLRLLAVSADSPSSRAVAVRGVSGRSPHR</sequence>